<dbReference type="SUPFAM" id="SSF55785">
    <property type="entry name" value="PYP-like sensor domain (PAS domain)"/>
    <property type="match status" value="1"/>
</dbReference>
<feature type="compositionally biased region" description="Basic and acidic residues" evidence="2">
    <location>
        <begin position="668"/>
        <end position="677"/>
    </location>
</feature>
<evidence type="ECO:0000259" key="4">
    <source>
        <dbReference type="SMART" id="SM00331"/>
    </source>
</evidence>
<dbReference type="InterPro" id="IPR052016">
    <property type="entry name" value="Bact_Sigma-Reg"/>
</dbReference>
<keyword evidence="1" id="KW-0378">Hydrolase</keyword>
<feature type="region of interest" description="Disordered" evidence="2">
    <location>
        <begin position="243"/>
        <end position="262"/>
    </location>
</feature>
<evidence type="ECO:0000256" key="1">
    <source>
        <dbReference type="ARBA" id="ARBA00022801"/>
    </source>
</evidence>
<dbReference type="CDD" id="cd16936">
    <property type="entry name" value="HATPase_RsbW-like"/>
    <property type="match status" value="1"/>
</dbReference>
<dbReference type="SMART" id="SM00331">
    <property type="entry name" value="PP2C_SIG"/>
    <property type="match status" value="1"/>
</dbReference>
<dbReference type="InterPro" id="IPR036890">
    <property type="entry name" value="HATPase_C_sf"/>
</dbReference>
<feature type="domain" description="GAF" evidence="3">
    <location>
        <begin position="261"/>
        <end position="421"/>
    </location>
</feature>
<dbReference type="InterPro" id="IPR003018">
    <property type="entry name" value="GAF"/>
</dbReference>
<dbReference type="InterPro" id="IPR036457">
    <property type="entry name" value="PPM-type-like_dom_sf"/>
</dbReference>
<dbReference type="Gene3D" id="3.60.40.10">
    <property type="entry name" value="PPM-type phosphatase domain"/>
    <property type="match status" value="1"/>
</dbReference>
<dbReference type="Proteomes" id="UP001555826">
    <property type="component" value="Unassembled WGS sequence"/>
</dbReference>
<dbReference type="SUPFAM" id="SSF55781">
    <property type="entry name" value="GAF domain-like"/>
    <property type="match status" value="1"/>
</dbReference>
<name>A0ABV3P2E6_9ACTN</name>
<dbReference type="InterPro" id="IPR001932">
    <property type="entry name" value="PPM-type_phosphatase-like_dom"/>
</dbReference>
<dbReference type="Gene3D" id="3.30.565.10">
    <property type="entry name" value="Histidine kinase-like ATPase, C-terminal domain"/>
    <property type="match status" value="1"/>
</dbReference>
<reference evidence="5 6" key="1">
    <citation type="submission" date="2024-07" db="EMBL/GenBank/DDBJ databases">
        <authorList>
            <person name="Thanompreechachai J."/>
            <person name="Duangmal K."/>
        </authorList>
    </citation>
    <scope>NUCLEOTIDE SEQUENCE [LARGE SCALE GENOMIC DNA]</scope>
    <source>
        <strain evidence="5 6">KCTC 19886</strain>
    </source>
</reference>
<dbReference type="PANTHER" id="PTHR43156:SF2">
    <property type="entry name" value="STAGE II SPORULATION PROTEIN E"/>
    <property type="match status" value="1"/>
</dbReference>
<dbReference type="InterPro" id="IPR029016">
    <property type="entry name" value="GAF-like_dom_sf"/>
</dbReference>
<protein>
    <submittedName>
        <fullName evidence="5">SpoIIE family protein phosphatase</fullName>
    </submittedName>
</protein>
<evidence type="ECO:0000256" key="2">
    <source>
        <dbReference type="SAM" id="MobiDB-lite"/>
    </source>
</evidence>
<feature type="domain" description="PPM-type phosphatase" evidence="4">
    <location>
        <begin position="444"/>
        <end position="668"/>
    </location>
</feature>
<sequence length="809" mass="84129">MPASSPQALALGEPAAVLLLAPGAGTLLAADAGARGLAGGRGLPRTLEDFRVAAGLPAGTVWQAASAGRPVLGELLAGDLWCSADVVPGRDEVVVVLAPVDRAHASAGGVSVVAAAPGAALSAVREGRFVVDAVDGAWTRTTGVAAGDVEHRPAHHLLRTRDQRALGELDRALASAEPVSLTVLDQRADGSDFLHHVRTVPLLDRAGAVCHVLTWHSDVTRRTAADRTAGARLDVLTRLDAGVGDAVDGPRDPGTPPAPPDADRVLQDVARVLGDQLVAGALVVRARERSGRTDLEVVAAHGKRLHALLGRRLSRGRAAAPDPLLDACTRELTDLADVPDEPGSVAAWLHGMCTDSDHPGAAATGTSALAVPLRGQQEVLGLLVVCPHPTGLAPQDRAVVVGAAARTALLLENARLHAREHDLAETLQRSLLPDAAGLVGIDGLDVWTFYAPNADHSQVGGDWYDVLPAPADGGGSAVAGIVVGDVVGHDVEAAAAMGQIRSVVRSAAHDVDDPGSVLMRVDQLAGGLGIGRMASLVYATLQRLDDGGWEMAWSSAGHLPPLLRRGAGGGSPAGHRVEVLSEATGTLVGLGERPRPTRERALSPGDVLVLYTDGLIETRSRPMRDGLEVLVEVLARSSARDAAGIGEELLAGLGETPEDDTAIVVVRVPEESERDGEPLPTADTPRRRRWQLPSEPSSIGKARHATLRACAVWGLDCGPRAEIVVSELVANAVLHGWGTIGLRLFDLEGHLRIEVEDDSPEQPQLVDARPDGGGGHGMRLVASLGRWGSTPTRRGKIVWVEISTGEDRA</sequence>
<comment type="caution">
    <text evidence="5">The sequence shown here is derived from an EMBL/GenBank/DDBJ whole genome shotgun (WGS) entry which is preliminary data.</text>
</comment>
<dbReference type="Gene3D" id="3.30.450.20">
    <property type="entry name" value="PAS domain"/>
    <property type="match status" value="1"/>
</dbReference>
<gene>
    <name evidence="5" type="ORF">AB1207_03470</name>
</gene>
<evidence type="ECO:0000313" key="5">
    <source>
        <dbReference type="EMBL" id="MEW9263796.1"/>
    </source>
</evidence>
<keyword evidence="6" id="KW-1185">Reference proteome</keyword>
<dbReference type="SMART" id="SM00065">
    <property type="entry name" value="GAF"/>
    <property type="match status" value="1"/>
</dbReference>
<dbReference type="Pfam" id="PF07228">
    <property type="entry name" value="SpoIIE"/>
    <property type="match status" value="1"/>
</dbReference>
<dbReference type="SUPFAM" id="SSF81606">
    <property type="entry name" value="PP2C-like"/>
    <property type="match status" value="1"/>
</dbReference>
<dbReference type="Gene3D" id="3.30.450.40">
    <property type="match status" value="1"/>
</dbReference>
<accession>A0ABV3P2E6</accession>
<dbReference type="InterPro" id="IPR035965">
    <property type="entry name" value="PAS-like_dom_sf"/>
</dbReference>
<proteinExistence type="predicted"/>
<evidence type="ECO:0000259" key="3">
    <source>
        <dbReference type="SMART" id="SM00065"/>
    </source>
</evidence>
<feature type="region of interest" description="Disordered" evidence="2">
    <location>
        <begin position="668"/>
        <end position="697"/>
    </location>
</feature>
<dbReference type="PANTHER" id="PTHR43156">
    <property type="entry name" value="STAGE II SPORULATION PROTEIN E-RELATED"/>
    <property type="match status" value="1"/>
</dbReference>
<dbReference type="EMBL" id="JBFNQN010000002">
    <property type="protein sequence ID" value="MEW9263796.1"/>
    <property type="molecule type" value="Genomic_DNA"/>
</dbReference>
<evidence type="ECO:0000313" key="6">
    <source>
        <dbReference type="Proteomes" id="UP001555826"/>
    </source>
</evidence>
<organism evidence="5 6">
    <name type="scientific">Kineococcus endophyticus</name>
    <dbReference type="NCBI Taxonomy" id="1181883"/>
    <lineage>
        <taxon>Bacteria</taxon>
        <taxon>Bacillati</taxon>
        <taxon>Actinomycetota</taxon>
        <taxon>Actinomycetes</taxon>
        <taxon>Kineosporiales</taxon>
        <taxon>Kineosporiaceae</taxon>
        <taxon>Kineococcus</taxon>
    </lineage>
</organism>
<dbReference type="RefSeq" id="WP_367636389.1">
    <property type="nucleotide sequence ID" value="NZ_JBFNQN010000002.1"/>
</dbReference>
<dbReference type="SUPFAM" id="SSF55874">
    <property type="entry name" value="ATPase domain of HSP90 chaperone/DNA topoisomerase II/histidine kinase"/>
    <property type="match status" value="1"/>
</dbReference>